<dbReference type="GO" id="GO:0002151">
    <property type="term" value="F:G-quadruplex RNA binding"/>
    <property type="evidence" value="ECO:0007669"/>
    <property type="project" value="TreeGrafter"/>
</dbReference>
<dbReference type="InterPro" id="IPR007502">
    <property type="entry name" value="Helicase-assoc_dom"/>
</dbReference>
<feature type="non-terminal residue" evidence="5">
    <location>
        <position position="1"/>
    </location>
</feature>
<accession>V8NTJ4</accession>
<keyword evidence="2 5" id="KW-0347">Helicase</keyword>
<dbReference type="SUPFAM" id="SSF52540">
    <property type="entry name" value="P-loop containing nucleoside triphosphate hydrolases"/>
    <property type="match status" value="2"/>
</dbReference>
<gene>
    <name evidence="5" type="primary">DHX30</name>
    <name evidence="5" type="ORF">L345_09367</name>
</gene>
<feature type="region of interest" description="Disordered" evidence="3">
    <location>
        <begin position="578"/>
        <end position="716"/>
    </location>
</feature>
<evidence type="ECO:0000259" key="4">
    <source>
        <dbReference type="SMART" id="SM00847"/>
    </source>
</evidence>
<feature type="compositionally biased region" description="Basic and acidic residues" evidence="3">
    <location>
        <begin position="1109"/>
        <end position="1151"/>
    </location>
</feature>
<protein>
    <submittedName>
        <fullName evidence="5">Putative ATP-dependent RNA helicase DHX30</fullName>
    </submittedName>
</protein>
<dbReference type="Gene3D" id="3.40.50.300">
    <property type="entry name" value="P-loop containing nucleotide triphosphate hydrolases"/>
    <property type="match status" value="2"/>
</dbReference>
<evidence type="ECO:0000256" key="3">
    <source>
        <dbReference type="SAM" id="MobiDB-lite"/>
    </source>
</evidence>
<evidence type="ECO:0000256" key="2">
    <source>
        <dbReference type="ARBA" id="ARBA00022806"/>
    </source>
</evidence>
<dbReference type="GO" id="GO:0005737">
    <property type="term" value="C:cytoplasm"/>
    <property type="evidence" value="ECO:0007669"/>
    <property type="project" value="TreeGrafter"/>
</dbReference>
<dbReference type="PANTHER" id="PTHR18934:SF257">
    <property type="entry name" value="ATP-DEPENDENT RNA HELICASE DHX30"/>
    <property type="match status" value="1"/>
</dbReference>
<organism evidence="5 6">
    <name type="scientific">Ophiophagus hannah</name>
    <name type="common">King cobra</name>
    <name type="synonym">Naja hannah</name>
    <dbReference type="NCBI Taxonomy" id="8665"/>
    <lineage>
        <taxon>Eukaryota</taxon>
        <taxon>Metazoa</taxon>
        <taxon>Chordata</taxon>
        <taxon>Craniata</taxon>
        <taxon>Vertebrata</taxon>
        <taxon>Euteleostomi</taxon>
        <taxon>Lepidosauria</taxon>
        <taxon>Squamata</taxon>
        <taxon>Bifurcata</taxon>
        <taxon>Unidentata</taxon>
        <taxon>Episquamata</taxon>
        <taxon>Toxicofera</taxon>
        <taxon>Serpentes</taxon>
        <taxon>Colubroidea</taxon>
        <taxon>Elapidae</taxon>
        <taxon>Elapinae</taxon>
        <taxon>Ophiophagus</taxon>
    </lineage>
</organism>
<dbReference type="EMBL" id="AZIM01002076">
    <property type="protein sequence ID" value="ETE64867.1"/>
    <property type="molecule type" value="Genomic_DNA"/>
</dbReference>
<dbReference type="GO" id="GO:0005634">
    <property type="term" value="C:nucleus"/>
    <property type="evidence" value="ECO:0007669"/>
    <property type="project" value="TreeGrafter"/>
</dbReference>
<evidence type="ECO:0000256" key="1">
    <source>
        <dbReference type="ARBA" id="ARBA00022801"/>
    </source>
</evidence>
<keyword evidence="1" id="KW-0378">Hydrolase</keyword>
<dbReference type="InterPro" id="IPR027417">
    <property type="entry name" value="P-loop_NTPase"/>
</dbReference>
<feature type="region of interest" description="Disordered" evidence="3">
    <location>
        <begin position="1015"/>
        <end position="1046"/>
    </location>
</feature>
<feature type="compositionally biased region" description="Basic and acidic residues" evidence="3">
    <location>
        <begin position="1328"/>
        <end position="1384"/>
    </location>
</feature>
<dbReference type="GO" id="GO:0003724">
    <property type="term" value="F:RNA helicase activity"/>
    <property type="evidence" value="ECO:0007669"/>
    <property type="project" value="TreeGrafter"/>
</dbReference>
<dbReference type="SMART" id="SM00847">
    <property type="entry name" value="HA2"/>
    <property type="match status" value="1"/>
</dbReference>
<dbReference type="GO" id="GO:0003678">
    <property type="term" value="F:DNA helicase activity"/>
    <property type="evidence" value="ECO:0007669"/>
    <property type="project" value="TreeGrafter"/>
</dbReference>
<dbReference type="Proteomes" id="UP000018936">
    <property type="component" value="Unassembled WGS sequence"/>
</dbReference>
<dbReference type="GO" id="GO:0016787">
    <property type="term" value="F:hydrolase activity"/>
    <property type="evidence" value="ECO:0007669"/>
    <property type="project" value="UniProtKB-KW"/>
</dbReference>
<dbReference type="OrthoDB" id="3363059at2759"/>
<feature type="compositionally biased region" description="Polar residues" evidence="3">
    <location>
        <begin position="400"/>
        <end position="412"/>
    </location>
</feature>
<dbReference type="PANTHER" id="PTHR18934">
    <property type="entry name" value="ATP-DEPENDENT RNA HELICASE"/>
    <property type="match status" value="1"/>
</dbReference>
<feature type="compositionally biased region" description="Basic and acidic residues" evidence="3">
    <location>
        <begin position="1179"/>
        <end position="1201"/>
    </location>
</feature>
<feature type="region of interest" description="Disordered" evidence="3">
    <location>
        <begin position="1069"/>
        <end position="1201"/>
    </location>
</feature>
<proteinExistence type="predicted"/>
<feature type="compositionally biased region" description="Polar residues" evidence="3">
    <location>
        <begin position="595"/>
        <end position="614"/>
    </location>
</feature>
<feature type="compositionally biased region" description="Polar residues" evidence="3">
    <location>
        <begin position="656"/>
        <end position="698"/>
    </location>
</feature>
<name>V8NTJ4_OPHHA</name>
<keyword evidence="2 5" id="KW-0547">Nucleotide-binding</keyword>
<keyword evidence="6" id="KW-1185">Reference proteome</keyword>
<feature type="compositionally biased region" description="Basic residues" evidence="3">
    <location>
        <begin position="1169"/>
        <end position="1178"/>
    </location>
</feature>
<keyword evidence="2 5" id="KW-0067">ATP-binding</keyword>
<feature type="region of interest" description="Disordered" evidence="3">
    <location>
        <begin position="1305"/>
        <end position="1397"/>
    </location>
</feature>
<comment type="caution">
    <text evidence="5">The sequence shown here is derived from an EMBL/GenBank/DDBJ whole genome shotgun (WGS) entry which is preliminary data.</text>
</comment>
<feature type="compositionally biased region" description="Polar residues" evidence="3">
    <location>
        <begin position="624"/>
        <end position="649"/>
    </location>
</feature>
<feature type="compositionally biased region" description="Basic and acidic residues" evidence="3">
    <location>
        <begin position="1069"/>
        <end position="1099"/>
    </location>
</feature>
<sequence>MDQQSIFPRPPPGVRKIVLATNIAETSITINDIVHVVDSGTHKEERYDLKTKVGYVNRDQIGRRWETLTLSWPHPPCPPPEFDTHGLRLLLGLGLRLGLGRSGIQPVLLPCAGAQPLKSLFFPAFSTSAVPRKAAEVGQTAANTEPVRCLLLFRATGSIEPGRTSSTPGSTHNFLWQAVPAVNCPCPWKFLLHSLLVFSPSLSPSLSLSLSPTNFPPPSPFSQVSCLETVWVSKSNVIQRRGRAGRCQSGFAYHLFPRSRLDRMPTYQVPEILRTPLENLVVQTKIHQPEKTVILRANPCLFRFPLSVPPNRSPVVGFDRFTMVWVNRFSRFCSLDDSCSTADCRALAVLKCGVHACMNHALPEPVVKPPRSLTVGRVREEGSQRGETLTESQGWKGPGRSSSPTPCSSQETLSELKHDTVGRDLGGHLVQPPVLAGDPNNHRVGRDLRGHLSTPSSSQETLRELQHDTVRREFGGHPIQPPAQAGDPPLKNCTVGRGILELYRMTESKSRRVPRRSSSPTPLLTQQTLKGMIESHSHCPAPAGEPYRIIEQQSWRGPQGITVGRDLGGLLVSKPLQNDKRVGGHLRGHLVQPPAQRSSSPTACSSRRPLQNNRVGRGVGVPATKTNTRPKTTHDTTTNLPHQSQTQTHPIDERQPLQTKAQNVTSQPSAQDITSRNSGGYTTKLQDVTTQPTTQEITAQDPGYHNTRSRKHQPEDGEWDLVETSPRYSQPYMGKDPNAPRPDYAVEFLSKALDSPDIKAVDEAVILLQEIGDRAILVFPHSLLNAEFFPGVLDPREALTTLGKRLAQISTDPRLAKAIVLASIYRCIEPLLLIVSCLTRDPFSSSLQNRTEGGRRRELSPRVRGATRGAPGALPTLGFSCSSRRLDYMTSEAPSNSDSVRRTSEVPSDYYSMILLLEQGAKAVLSRESGSDHLAFVRAVAGWEDILRRRDSRARDDYLQDYSLYAPSLRFINGERLTPPKRCDRPPPAQGPWLESGPQCCQMRLAEFRLWSTQSEEETSGQQFGEWHPAGHTHSVSHTHPVGHAGPVPARSIIDLVWMGGWVGEWKEGTKEGRKEMNEGERKEGKKGREGGKGKEQMRKERKGKREGRRWMEDGEEKRKEGDRKKRREGDGWGKEGDKGKGGREEMEGRRLGVGKKGKKEGGKEGGREKRKGGRKVWGKNDGRKEMKEGGRKGDKWKVDGWMEGDGELGRKERREGGRRWLGEERNSFKWPPNSRKLRMPLRLATMLKKSTGLFKVGPVWTPALDGWVFNSSVVFLPARPQASLPGADPIGLPFAIVRLQPVQRGRGTGERSSDGRAVPQPHPGKRPIRERERERERQRPIRERERERQTYLREKDLSERETLERERDLSERENLSKRPIRERERKRKTYQRERPI</sequence>
<evidence type="ECO:0000313" key="5">
    <source>
        <dbReference type="EMBL" id="ETE64867.1"/>
    </source>
</evidence>
<dbReference type="Gene3D" id="1.20.120.1080">
    <property type="match status" value="1"/>
</dbReference>
<feature type="domain" description="Helicase-associated" evidence="4">
    <location>
        <begin position="785"/>
        <end position="937"/>
    </location>
</feature>
<dbReference type="Pfam" id="PF21010">
    <property type="entry name" value="HA2_C"/>
    <property type="match status" value="1"/>
</dbReference>
<evidence type="ECO:0000313" key="6">
    <source>
        <dbReference type="Proteomes" id="UP000018936"/>
    </source>
</evidence>
<reference evidence="5 6" key="1">
    <citation type="journal article" date="2013" name="Proc. Natl. Acad. Sci. U.S.A.">
        <title>The king cobra genome reveals dynamic gene evolution and adaptation in the snake venom system.</title>
        <authorList>
            <person name="Vonk F.J."/>
            <person name="Casewell N.R."/>
            <person name="Henkel C.V."/>
            <person name="Heimberg A.M."/>
            <person name="Jansen H.J."/>
            <person name="McCleary R.J."/>
            <person name="Kerkkamp H.M."/>
            <person name="Vos R.A."/>
            <person name="Guerreiro I."/>
            <person name="Calvete J.J."/>
            <person name="Wuster W."/>
            <person name="Woods A.E."/>
            <person name="Logan J.M."/>
            <person name="Harrison R.A."/>
            <person name="Castoe T.A."/>
            <person name="de Koning A.P."/>
            <person name="Pollock D.D."/>
            <person name="Yandell M."/>
            <person name="Calderon D."/>
            <person name="Renjifo C."/>
            <person name="Currier R.B."/>
            <person name="Salgado D."/>
            <person name="Pla D."/>
            <person name="Sanz L."/>
            <person name="Hyder A.S."/>
            <person name="Ribeiro J.M."/>
            <person name="Arntzen J.W."/>
            <person name="van den Thillart G.E."/>
            <person name="Boetzer M."/>
            <person name="Pirovano W."/>
            <person name="Dirks R.P."/>
            <person name="Spaink H.P."/>
            <person name="Duboule D."/>
            <person name="McGlinn E."/>
            <person name="Kini R.M."/>
            <person name="Richardson M.K."/>
        </authorList>
    </citation>
    <scope>NUCLEOTIDE SEQUENCE</scope>
    <source>
        <tissue evidence="5">Blood</tissue>
    </source>
</reference>
<feature type="region of interest" description="Disordered" evidence="3">
    <location>
        <begin position="377"/>
        <end position="412"/>
    </location>
</feature>